<accession>A5AFL2</accession>
<dbReference type="AlphaFoldDB" id="A5AFL2"/>
<proteinExistence type="predicted"/>
<dbReference type="OrthoDB" id="26681at2759"/>
<organism evidence="1">
    <name type="scientific">Vitis vinifera</name>
    <name type="common">Grape</name>
    <dbReference type="NCBI Taxonomy" id="29760"/>
    <lineage>
        <taxon>Eukaryota</taxon>
        <taxon>Viridiplantae</taxon>
        <taxon>Streptophyta</taxon>
        <taxon>Embryophyta</taxon>
        <taxon>Tracheophyta</taxon>
        <taxon>Spermatophyta</taxon>
        <taxon>Magnoliopsida</taxon>
        <taxon>eudicotyledons</taxon>
        <taxon>Gunneridae</taxon>
        <taxon>Pentapetalae</taxon>
        <taxon>rosids</taxon>
        <taxon>Vitales</taxon>
        <taxon>Vitaceae</taxon>
        <taxon>Viteae</taxon>
        <taxon>Vitis</taxon>
    </lineage>
</organism>
<dbReference type="ExpressionAtlas" id="A5AFL2">
    <property type="expression patterns" value="baseline"/>
</dbReference>
<protein>
    <submittedName>
        <fullName evidence="1">Uncharacterized protein</fullName>
    </submittedName>
</protein>
<dbReference type="EMBL" id="AM425474">
    <property type="protein sequence ID" value="CAN80021.1"/>
    <property type="molecule type" value="Genomic_DNA"/>
</dbReference>
<sequence length="286" mass="32659">MVLRHWKFDKTEGAWRRRLKLRHSYHFDEKLCHPPSTSPSKEATVPINESKSGLGEHIPEQMKQFLLKMVHRITDEPTLMTTENDADLSGQKASVSVDLLESQHPELTIMALLPPNQRQWANKTVSAKSVQPKEAHLHQFMDMKMASKDLDIPLLYPINSSGINNPVLVHLMQRTQAILLSPKFEEEVKLLTFEYGHVERLEEKEIDFMDFDCDLGSSPEADSSFRDSCRGVFKKLERAREHRDARHLNAYKESGKRKFKENNGSTNTISNAVSVTLKGPSPAWSA</sequence>
<name>A5AFL2_VITVI</name>
<gene>
    <name evidence="1" type="ORF">VITISV_004054</name>
</gene>
<reference evidence="1" key="1">
    <citation type="journal article" date="2007" name="PLoS ONE">
        <title>The first genome sequence of an elite grapevine cultivar (Pinot noir Vitis vinifera L.): coping with a highly heterozygous genome.</title>
        <authorList>
            <person name="Velasco R."/>
            <person name="Zharkikh A."/>
            <person name="Troggio M."/>
            <person name="Cartwright D.A."/>
            <person name="Cestaro A."/>
            <person name="Pruss D."/>
            <person name="Pindo M."/>
            <person name="FitzGerald L.M."/>
            <person name="Vezzulli S."/>
            <person name="Reid J."/>
            <person name="Malacarne G."/>
            <person name="Iliev D."/>
            <person name="Coppola G."/>
            <person name="Wardell B."/>
            <person name="Micheletti D."/>
            <person name="Macalma T."/>
            <person name="Facci M."/>
            <person name="Mitchell J.T."/>
            <person name="Perazzolli M."/>
            <person name="Eldredge G."/>
            <person name="Gatto P."/>
            <person name="Oyzerski R."/>
            <person name="Moretto M."/>
            <person name="Gutin N."/>
            <person name="Stefanini M."/>
            <person name="Chen Y."/>
            <person name="Segala C."/>
            <person name="Davenport C."/>
            <person name="Dematte L."/>
            <person name="Mraz A."/>
            <person name="Battilana J."/>
            <person name="Stormo K."/>
            <person name="Costa F."/>
            <person name="Tao Q."/>
            <person name="Si-Ammour A."/>
            <person name="Harkins T."/>
            <person name="Lackey A."/>
            <person name="Perbost C."/>
            <person name="Taillon B."/>
            <person name="Stella A."/>
            <person name="Solovyev V."/>
            <person name="Fawcett J.A."/>
            <person name="Sterck L."/>
            <person name="Vandepoele K."/>
            <person name="Grando S.M."/>
            <person name="Toppo S."/>
            <person name="Moser C."/>
            <person name="Lanchbury J."/>
            <person name="Bogden R."/>
            <person name="Skolnick M."/>
            <person name="Sgaramella V."/>
            <person name="Bhatnagar S.K."/>
            <person name="Fontana P."/>
            <person name="Gutin A."/>
            <person name="Van de Peer Y."/>
            <person name="Salamini F."/>
            <person name="Viola R."/>
        </authorList>
    </citation>
    <scope>NUCLEOTIDE SEQUENCE</scope>
</reference>
<evidence type="ECO:0000313" key="1">
    <source>
        <dbReference type="EMBL" id="CAN80021.1"/>
    </source>
</evidence>